<dbReference type="InterPro" id="IPR028939">
    <property type="entry name" value="P5C_Rdtase_cat_N"/>
</dbReference>
<evidence type="ECO:0000313" key="4">
    <source>
        <dbReference type="Proteomes" id="UP000631114"/>
    </source>
</evidence>
<organism evidence="3 4">
    <name type="scientific">Coptis chinensis</name>
    <dbReference type="NCBI Taxonomy" id="261450"/>
    <lineage>
        <taxon>Eukaryota</taxon>
        <taxon>Viridiplantae</taxon>
        <taxon>Streptophyta</taxon>
        <taxon>Embryophyta</taxon>
        <taxon>Tracheophyta</taxon>
        <taxon>Spermatophyta</taxon>
        <taxon>Magnoliopsida</taxon>
        <taxon>Ranunculales</taxon>
        <taxon>Ranunculaceae</taxon>
        <taxon>Coptidoideae</taxon>
        <taxon>Coptis</taxon>
    </lineage>
</organism>
<dbReference type="AlphaFoldDB" id="A0A835MJM4"/>
<name>A0A835MJM4_9MAGN</name>
<dbReference type="InterPro" id="IPR003099">
    <property type="entry name" value="Prephen_DH"/>
</dbReference>
<dbReference type="InterPro" id="IPR045011">
    <property type="entry name" value="TYRAAT1/2"/>
</dbReference>
<dbReference type="InterPro" id="IPR036291">
    <property type="entry name" value="NAD(P)-bd_dom_sf"/>
</dbReference>
<dbReference type="Pfam" id="PF03807">
    <property type="entry name" value="F420_oxidored"/>
    <property type="match status" value="1"/>
</dbReference>
<dbReference type="GO" id="GO:0004665">
    <property type="term" value="F:prephenate dehydrogenase (NADP+) activity"/>
    <property type="evidence" value="ECO:0007669"/>
    <property type="project" value="InterPro"/>
</dbReference>
<reference evidence="3 4" key="1">
    <citation type="submission" date="2020-10" db="EMBL/GenBank/DDBJ databases">
        <title>The Coptis chinensis genome and diversification of protoberbering-type alkaloids.</title>
        <authorList>
            <person name="Wang B."/>
            <person name="Shu S."/>
            <person name="Song C."/>
            <person name="Liu Y."/>
        </authorList>
    </citation>
    <scope>NUCLEOTIDE SEQUENCE [LARGE SCALE GENOMIC DNA]</scope>
    <source>
        <strain evidence="3">HL-2020</strain>
        <tissue evidence="3">Leaf</tissue>
    </source>
</reference>
<dbReference type="EMBL" id="JADFTS010000001">
    <property type="protein sequence ID" value="KAF9626096.1"/>
    <property type="molecule type" value="Genomic_DNA"/>
</dbReference>
<feature type="domain" description="Prephenate/arogenate dehydrogenase" evidence="2">
    <location>
        <begin position="71"/>
        <end position="208"/>
    </location>
</feature>
<keyword evidence="4" id="KW-1185">Reference proteome</keyword>
<proteinExistence type="predicted"/>
<keyword evidence="1" id="KW-0560">Oxidoreductase</keyword>
<accession>A0A835MJM4</accession>
<evidence type="ECO:0000259" key="2">
    <source>
        <dbReference type="PROSITE" id="PS51176"/>
    </source>
</evidence>
<dbReference type="GO" id="GO:0008977">
    <property type="term" value="F:prephenate dehydrogenase (NAD+) activity"/>
    <property type="evidence" value="ECO:0007669"/>
    <property type="project" value="InterPro"/>
</dbReference>
<dbReference type="Gene3D" id="3.40.50.720">
    <property type="entry name" value="NAD(P)-binding Rossmann-like Domain"/>
    <property type="match status" value="1"/>
</dbReference>
<comment type="caution">
    <text evidence="3">The sequence shown here is derived from an EMBL/GenBank/DDBJ whole genome shotgun (WGS) entry which is preliminary data.</text>
</comment>
<dbReference type="GO" id="GO:0006571">
    <property type="term" value="P:tyrosine biosynthetic process"/>
    <property type="evidence" value="ECO:0007669"/>
    <property type="project" value="InterPro"/>
</dbReference>
<evidence type="ECO:0000256" key="1">
    <source>
        <dbReference type="ARBA" id="ARBA00023002"/>
    </source>
</evidence>
<dbReference type="SUPFAM" id="SSF51735">
    <property type="entry name" value="NAD(P)-binding Rossmann-fold domains"/>
    <property type="match status" value="1"/>
</dbReference>
<dbReference type="Proteomes" id="UP000631114">
    <property type="component" value="Unassembled WGS sequence"/>
</dbReference>
<dbReference type="OrthoDB" id="2414662at2759"/>
<sequence>MLSFTCLQQPPRTRVIPSSLCTCSVPKIFTFNYKKMQTCYFPNLIVRAIDAAQPFDLEAKSYEHFEKSTRLKIGIVGFGNFGQFLAKTLVKQGHTVLAYSRSDYSDIARELGVSFSDPNDLCEEHPEVILLCSSIVSTKAVLQSIPFQRLKRSTLFVDVLSVKEFPRDLFLKVLPPEFDILCTHPMFGPESGRDGWQGLNFVYEKVRIGIHRCLLRSFLRSFLCRVALRILMDSSALMYHRAVMDNISTALMLVLKILLILNHGAKICSSPLMFSSSPLMFFSSPLMFGSTRNLSSPLVFGISSLLISSTLMLMGLYCHKGFNLGVVPGIKINNLEIIDARGYNRSLISSRVIEAYLIE</sequence>
<gene>
    <name evidence="3" type="ORF">IFM89_030943</name>
</gene>
<evidence type="ECO:0000313" key="3">
    <source>
        <dbReference type="EMBL" id="KAF9626096.1"/>
    </source>
</evidence>
<dbReference type="GO" id="GO:0033730">
    <property type="term" value="F:arogenate dehydrogenase (NADP+) activity"/>
    <property type="evidence" value="ECO:0007669"/>
    <property type="project" value="InterPro"/>
</dbReference>
<dbReference type="PANTHER" id="PTHR43207:SF4">
    <property type="entry name" value="AROGENATE DEHYDROGENASE 2, CHLOROPLASTIC"/>
    <property type="match status" value="1"/>
</dbReference>
<dbReference type="PROSITE" id="PS51176">
    <property type="entry name" value="PDH_ADH"/>
    <property type="match status" value="1"/>
</dbReference>
<dbReference type="PANTHER" id="PTHR43207">
    <property type="entry name" value="AROGENATE DEHYDROGENASE-RELATED"/>
    <property type="match status" value="1"/>
</dbReference>
<protein>
    <recommendedName>
        <fullName evidence="2">Prephenate/arogenate dehydrogenase domain-containing protein</fullName>
    </recommendedName>
</protein>